<dbReference type="OrthoDB" id="9784962at2"/>
<keyword evidence="7" id="KW-1185">Reference proteome</keyword>
<dbReference type="Pfam" id="PF00356">
    <property type="entry name" value="LacI"/>
    <property type="match status" value="1"/>
</dbReference>
<dbReference type="AlphaFoldDB" id="F8F0A4"/>
<name>F8F0A4_GRAC1</name>
<accession>F8F0A4</accession>
<feature type="domain" description="HTH lacI-type" evidence="5">
    <location>
        <begin position="2"/>
        <end position="55"/>
    </location>
</feature>
<dbReference type="SUPFAM" id="SSF47413">
    <property type="entry name" value="lambda repressor-like DNA-binding domains"/>
    <property type="match status" value="1"/>
</dbReference>
<reference evidence="7" key="1">
    <citation type="journal article" date="2013" name="Stand. Genomic Sci.">
        <title>Genome sequence of the thermophilic fresh-water bacterium Spirochaeta caldaria type strain (H1(T)), reclassification of Spirochaeta caldaria, Spirochaeta stenostrepta, and Spirochaeta zuelzerae in the genus Treponema as Treponema caldaria comb. nov., Treponema stenostrepta comb. nov., and Treponema zuelzerae comb. nov., and emendation of the genus Treponema.</title>
        <authorList>
            <person name="Abt B."/>
            <person name="Goker M."/>
            <person name="Scheuner C."/>
            <person name="Han C."/>
            <person name="Lu M."/>
            <person name="Misra M."/>
            <person name="Lapidus A."/>
            <person name="Nolan M."/>
            <person name="Lucas S."/>
            <person name="Hammon N."/>
            <person name="Deshpande S."/>
            <person name="Cheng J.F."/>
            <person name="Tapia R."/>
            <person name="Goodwin L.A."/>
            <person name="Pitluck S."/>
            <person name="Liolios K."/>
            <person name="Pagani I."/>
            <person name="Ivanova N."/>
            <person name="Mavromatis K."/>
            <person name="Mikhailova N."/>
            <person name="Huntemann M."/>
            <person name="Pati A."/>
            <person name="Chen A."/>
            <person name="Palaniappan K."/>
            <person name="Land M."/>
            <person name="Hauser L."/>
            <person name="Jeffries C.D."/>
            <person name="Rohde M."/>
            <person name="Spring S."/>
            <person name="Gronow S."/>
            <person name="Detter J.C."/>
            <person name="Bristow J."/>
            <person name="Eisen J.A."/>
            <person name="Markowitz V."/>
            <person name="Hugenholtz P."/>
            <person name="Kyrpides N.C."/>
            <person name="Woyke T."/>
            <person name="Klenk H.P."/>
        </authorList>
    </citation>
    <scope>NUCLEOTIDE SEQUENCE</scope>
    <source>
        <strain evidence="7">ATCC 51460 / DSM 7334 / H1</strain>
    </source>
</reference>
<dbReference type="PANTHER" id="PTHR30146">
    <property type="entry name" value="LACI-RELATED TRANSCRIPTIONAL REPRESSOR"/>
    <property type="match status" value="1"/>
</dbReference>
<evidence type="ECO:0000313" key="7">
    <source>
        <dbReference type="Proteomes" id="UP000000503"/>
    </source>
</evidence>
<evidence type="ECO:0000259" key="5">
    <source>
        <dbReference type="PROSITE" id="PS50932"/>
    </source>
</evidence>
<keyword evidence="1" id="KW-0678">Repressor</keyword>
<dbReference type="Proteomes" id="UP000000503">
    <property type="component" value="Chromosome"/>
</dbReference>
<dbReference type="PROSITE" id="PS50932">
    <property type="entry name" value="HTH_LACI_2"/>
    <property type="match status" value="1"/>
</dbReference>
<evidence type="ECO:0000256" key="3">
    <source>
        <dbReference type="ARBA" id="ARBA00023125"/>
    </source>
</evidence>
<dbReference type="InterPro" id="IPR046335">
    <property type="entry name" value="LacI/GalR-like_sensor"/>
</dbReference>
<dbReference type="KEGG" id="scd:Spica_0814"/>
<dbReference type="SMART" id="SM00354">
    <property type="entry name" value="HTH_LACI"/>
    <property type="match status" value="1"/>
</dbReference>
<sequence>MSTMYDVAQQAGVSVATVSRYFNGGYVSPAAREAIDAAVNVLAYKPNRIARTLSNKSSQIIGLVVPSVTNPFFPELARAVEGEASRKGYQVVLCNAEGSIEKEKAFIDSLTSSFASGIISSTGNCGDYYEKNGIPVVSVDRELGTGAPHVTSDNYFGGKIVCEHLLERGCQKLAFIGASVESTSQRYRREGFFDKATQMGLPMPALFTADETDEYQILNKEGEQLSVYDGIFAWNDFAAIQAIRSLHQVGVNVPQQALVVGFDDIHIAKLYTPSLSTVAQPIYEMGRAATELLLRQIAGEKLQGVTYLLSVSLIERETTRHKVV</sequence>
<gene>
    <name evidence="6" type="ordered locus">Spica_0814</name>
</gene>
<dbReference type="Gene3D" id="1.10.260.40">
    <property type="entry name" value="lambda repressor-like DNA-binding domains"/>
    <property type="match status" value="1"/>
</dbReference>
<dbReference type="Pfam" id="PF13377">
    <property type="entry name" value="Peripla_BP_3"/>
    <property type="match status" value="1"/>
</dbReference>
<evidence type="ECO:0000256" key="2">
    <source>
        <dbReference type="ARBA" id="ARBA00023015"/>
    </source>
</evidence>
<dbReference type="Gene3D" id="3.40.50.2300">
    <property type="match status" value="2"/>
</dbReference>
<dbReference type="InterPro" id="IPR028082">
    <property type="entry name" value="Peripla_BP_I"/>
</dbReference>
<evidence type="ECO:0000256" key="4">
    <source>
        <dbReference type="ARBA" id="ARBA00023163"/>
    </source>
</evidence>
<dbReference type="eggNOG" id="COG1609">
    <property type="taxonomic scope" value="Bacteria"/>
</dbReference>
<evidence type="ECO:0000313" key="6">
    <source>
        <dbReference type="EMBL" id="AEJ18968.1"/>
    </source>
</evidence>
<dbReference type="RefSeq" id="WP_013968279.1">
    <property type="nucleotide sequence ID" value="NC_015732.1"/>
</dbReference>
<proteinExistence type="predicted"/>
<dbReference type="CDD" id="cd06291">
    <property type="entry name" value="PBP1_Qymf-like"/>
    <property type="match status" value="1"/>
</dbReference>
<dbReference type="PANTHER" id="PTHR30146:SF95">
    <property type="entry name" value="RIBOSE OPERON REPRESSOR"/>
    <property type="match status" value="1"/>
</dbReference>
<dbReference type="PRINTS" id="PR00036">
    <property type="entry name" value="HTHLACI"/>
</dbReference>
<dbReference type="GO" id="GO:0003700">
    <property type="term" value="F:DNA-binding transcription factor activity"/>
    <property type="evidence" value="ECO:0007669"/>
    <property type="project" value="TreeGrafter"/>
</dbReference>
<dbReference type="InterPro" id="IPR000843">
    <property type="entry name" value="HTH_LacI"/>
</dbReference>
<keyword evidence="2" id="KW-0805">Transcription regulation</keyword>
<dbReference type="SUPFAM" id="SSF53822">
    <property type="entry name" value="Periplasmic binding protein-like I"/>
    <property type="match status" value="1"/>
</dbReference>
<dbReference type="STRING" id="744872.Spica_0814"/>
<dbReference type="CDD" id="cd01392">
    <property type="entry name" value="HTH_LacI"/>
    <property type="match status" value="1"/>
</dbReference>
<dbReference type="InterPro" id="IPR010982">
    <property type="entry name" value="Lambda_DNA-bd_dom_sf"/>
</dbReference>
<dbReference type="HOGENOM" id="CLU_037628_6_0_12"/>
<keyword evidence="3" id="KW-0238">DNA-binding</keyword>
<organism evidence="6 7">
    <name type="scientific">Gracilinema caldarium (strain ATCC 51460 / DSM 7334 / H1)</name>
    <name type="common">Treponema caldarium</name>
    <dbReference type="NCBI Taxonomy" id="744872"/>
    <lineage>
        <taxon>Bacteria</taxon>
        <taxon>Pseudomonadati</taxon>
        <taxon>Spirochaetota</taxon>
        <taxon>Spirochaetia</taxon>
        <taxon>Spirochaetales</taxon>
        <taxon>Breznakiellaceae</taxon>
        <taxon>Gracilinema</taxon>
    </lineage>
</organism>
<keyword evidence="4" id="KW-0804">Transcription</keyword>
<dbReference type="EMBL" id="CP002868">
    <property type="protein sequence ID" value="AEJ18968.1"/>
    <property type="molecule type" value="Genomic_DNA"/>
</dbReference>
<dbReference type="GO" id="GO:0000976">
    <property type="term" value="F:transcription cis-regulatory region binding"/>
    <property type="evidence" value="ECO:0007669"/>
    <property type="project" value="TreeGrafter"/>
</dbReference>
<protein>
    <submittedName>
        <fullName evidence="6">Transcriptional regulator, LacI family</fullName>
    </submittedName>
</protein>
<evidence type="ECO:0000256" key="1">
    <source>
        <dbReference type="ARBA" id="ARBA00022491"/>
    </source>
</evidence>